<evidence type="ECO:0000256" key="1">
    <source>
        <dbReference type="SAM" id="SignalP"/>
    </source>
</evidence>
<gene>
    <name evidence="2" type="ORF">BED47_22095</name>
</gene>
<dbReference type="Proteomes" id="UP000094580">
    <property type="component" value="Unassembled WGS sequence"/>
</dbReference>
<feature type="signal peptide" evidence="1">
    <location>
        <begin position="1"/>
        <end position="20"/>
    </location>
</feature>
<accession>A0ABX2ZSM0</accession>
<sequence length="223" mass="25201">MKKLIPFILLSLMLSGCSLVQKEKTTASAENIKKVSTISKSRAKSLNDVYVPNPQVSDDTGLLLKGQTLKDDKGEVTLEGIASLNESYSIGPIEMKLKQIKLIKNLPTYSLMDYFHYYTESYESFRFIKVEVEIINHSNKQLHFGPVAHLMTSNNEVKEFKDDFYIEYLGGEMSPNSSKQGAMGFIVDHTDPSLKWIELTTSDVLDNQHKVIAKAQKIKVNFN</sequence>
<name>A0ABX2ZSM0_9BACI</name>
<reference evidence="2 3" key="1">
    <citation type="submission" date="2016-07" db="EMBL/GenBank/DDBJ databases">
        <authorList>
            <person name="Townsley L."/>
            <person name="Shank E.A."/>
        </authorList>
    </citation>
    <scope>NUCLEOTIDE SEQUENCE [LARGE SCALE GENOMIC DNA]</scope>
    <source>
        <strain evidence="2 3">CH01</strain>
    </source>
</reference>
<feature type="chain" id="PRO_5045146745" description="DUF4352 domain-containing protein" evidence="1">
    <location>
        <begin position="21"/>
        <end position="223"/>
    </location>
</feature>
<dbReference type="RefSeq" id="WP_069033920.1">
    <property type="nucleotide sequence ID" value="NZ_MDKC01000015.1"/>
</dbReference>
<keyword evidence="1" id="KW-0732">Signal</keyword>
<dbReference type="PROSITE" id="PS51257">
    <property type="entry name" value="PROKAR_LIPOPROTEIN"/>
    <property type="match status" value="1"/>
</dbReference>
<evidence type="ECO:0000313" key="2">
    <source>
        <dbReference type="EMBL" id="ODG91705.1"/>
    </source>
</evidence>
<evidence type="ECO:0000313" key="3">
    <source>
        <dbReference type="Proteomes" id="UP000094580"/>
    </source>
</evidence>
<dbReference type="EMBL" id="MDKC01000015">
    <property type="protein sequence ID" value="ODG91705.1"/>
    <property type="molecule type" value="Genomic_DNA"/>
</dbReference>
<evidence type="ECO:0008006" key="4">
    <source>
        <dbReference type="Google" id="ProtNLM"/>
    </source>
</evidence>
<protein>
    <recommendedName>
        <fullName evidence="4">DUF4352 domain-containing protein</fullName>
    </recommendedName>
</protein>
<proteinExistence type="predicted"/>
<organism evidence="2 3">
    <name type="scientific">Gottfriedia luciferensis</name>
    <dbReference type="NCBI Taxonomy" id="178774"/>
    <lineage>
        <taxon>Bacteria</taxon>
        <taxon>Bacillati</taxon>
        <taxon>Bacillota</taxon>
        <taxon>Bacilli</taxon>
        <taxon>Bacillales</taxon>
        <taxon>Bacillaceae</taxon>
        <taxon>Gottfriedia</taxon>
    </lineage>
</organism>
<keyword evidence="3" id="KW-1185">Reference proteome</keyword>
<comment type="caution">
    <text evidence="2">The sequence shown here is derived from an EMBL/GenBank/DDBJ whole genome shotgun (WGS) entry which is preliminary data.</text>
</comment>